<dbReference type="Pfam" id="PF04231">
    <property type="entry name" value="Endonuclease_1"/>
    <property type="match status" value="1"/>
</dbReference>
<accession>A0A644TAX7</accession>
<proteinExistence type="predicted"/>
<dbReference type="Gene3D" id="2.60.40.10">
    <property type="entry name" value="Immunoglobulins"/>
    <property type="match status" value="2"/>
</dbReference>
<dbReference type="SUPFAM" id="SSF49265">
    <property type="entry name" value="Fibronectin type III"/>
    <property type="match status" value="1"/>
</dbReference>
<dbReference type="SUPFAM" id="SSF54060">
    <property type="entry name" value="His-Me finger endonucleases"/>
    <property type="match status" value="1"/>
</dbReference>
<dbReference type="GO" id="GO:0004518">
    <property type="term" value="F:nuclease activity"/>
    <property type="evidence" value="ECO:0007669"/>
    <property type="project" value="UniProtKB-KW"/>
</dbReference>
<organism evidence="6">
    <name type="scientific">bioreactor metagenome</name>
    <dbReference type="NCBI Taxonomy" id="1076179"/>
    <lineage>
        <taxon>unclassified sequences</taxon>
        <taxon>metagenomes</taxon>
        <taxon>ecological metagenomes</taxon>
    </lineage>
</organism>
<keyword evidence="1" id="KW-0540">Nuclease</keyword>
<dbReference type="PROSITE" id="PS50853">
    <property type="entry name" value="FN3"/>
    <property type="match status" value="2"/>
</dbReference>
<keyword evidence="2" id="KW-0378">Hydrolase</keyword>
<dbReference type="PANTHER" id="PTHR33607">
    <property type="entry name" value="ENDONUCLEASE-1"/>
    <property type="match status" value="1"/>
</dbReference>
<evidence type="ECO:0000256" key="3">
    <source>
        <dbReference type="SAM" id="MobiDB-lite"/>
    </source>
</evidence>
<dbReference type="Pfam" id="PF00041">
    <property type="entry name" value="fn3"/>
    <property type="match status" value="2"/>
</dbReference>
<dbReference type="SMART" id="SM00060">
    <property type="entry name" value="FN3"/>
    <property type="match status" value="2"/>
</dbReference>
<feature type="domain" description="Fibronectin type-III" evidence="4">
    <location>
        <begin position="282"/>
        <end position="367"/>
    </location>
</feature>
<dbReference type="PANTHER" id="PTHR33607:SF2">
    <property type="entry name" value="ENDONUCLEASE-1"/>
    <property type="match status" value="1"/>
</dbReference>
<feature type="region of interest" description="Disordered" evidence="3">
    <location>
        <begin position="360"/>
        <end position="383"/>
    </location>
</feature>
<dbReference type="NCBIfam" id="TIGR04183">
    <property type="entry name" value="Por_Secre_tail"/>
    <property type="match status" value="1"/>
</dbReference>
<dbReference type="EMBL" id="VSSQ01000023">
    <property type="protein sequence ID" value="MPL64020.1"/>
    <property type="molecule type" value="Genomic_DNA"/>
</dbReference>
<dbReference type="PROSITE" id="PS51841">
    <property type="entry name" value="LTD"/>
    <property type="match status" value="1"/>
</dbReference>
<dbReference type="Pfam" id="PF00932">
    <property type="entry name" value="LTD"/>
    <property type="match status" value="1"/>
</dbReference>
<feature type="compositionally biased region" description="Low complexity" evidence="3">
    <location>
        <begin position="360"/>
        <end position="375"/>
    </location>
</feature>
<dbReference type="GO" id="GO:0016787">
    <property type="term" value="F:hydrolase activity"/>
    <property type="evidence" value="ECO:0007669"/>
    <property type="project" value="UniProtKB-KW"/>
</dbReference>
<dbReference type="CDD" id="cd00063">
    <property type="entry name" value="FN3"/>
    <property type="match status" value="2"/>
</dbReference>
<dbReference type="InterPro" id="IPR003961">
    <property type="entry name" value="FN3_dom"/>
</dbReference>
<evidence type="ECO:0000259" key="4">
    <source>
        <dbReference type="PROSITE" id="PS50853"/>
    </source>
</evidence>
<dbReference type="InterPro" id="IPR013783">
    <property type="entry name" value="Ig-like_fold"/>
</dbReference>
<dbReference type="Pfam" id="PF18962">
    <property type="entry name" value="Por_Secre_tail"/>
    <property type="match status" value="1"/>
</dbReference>
<feature type="domain" description="Fibronectin type-III" evidence="4">
    <location>
        <begin position="376"/>
        <end position="461"/>
    </location>
</feature>
<protein>
    <submittedName>
        <fullName evidence="6">Uncharacterized protein</fullName>
    </submittedName>
</protein>
<evidence type="ECO:0000256" key="2">
    <source>
        <dbReference type="ARBA" id="ARBA00022801"/>
    </source>
</evidence>
<gene>
    <name evidence="6" type="ORF">SDC9_09668</name>
</gene>
<dbReference type="InterPro" id="IPR001322">
    <property type="entry name" value="Lamin_tail_dom"/>
</dbReference>
<comment type="caution">
    <text evidence="6">The sequence shown here is derived from an EMBL/GenBank/DDBJ whole genome shotgun (WGS) entry which is preliminary data.</text>
</comment>
<evidence type="ECO:0000256" key="1">
    <source>
        <dbReference type="ARBA" id="ARBA00022722"/>
    </source>
</evidence>
<dbReference type="InterPro" id="IPR044925">
    <property type="entry name" value="His-Me_finger_sf"/>
</dbReference>
<name>A0A644TAX7_9ZZZZ</name>
<dbReference type="AlphaFoldDB" id="A0A644TAX7"/>
<feature type="domain" description="LTD" evidence="5">
    <location>
        <begin position="455"/>
        <end position="573"/>
    </location>
</feature>
<dbReference type="InterPro" id="IPR026444">
    <property type="entry name" value="Secre_tail"/>
</dbReference>
<evidence type="ECO:0000313" key="6">
    <source>
        <dbReference type="EMBL" id="MPL64020.1"/>
    </source>
</evidence>
<evidence type="ECO:0000259" key="5">
    <source>
        <dbReference type="PROSITE" id="PS51841"/>
    </source>
</evidence>
<reference evidence="6" key="1">
    <citation type="submission" date="2019-08" db="EMBL/GenBank/DDBJ databases">
        <authorList>
            <person name="Kucharzyk K."/>
            <person name="Murdoch R.W."/>
            <person name="Higgins S."/>
            <person name="Loffler F."/>
        </authorList>
    </citation>
    <scope>NUCLEOTIDE SEQUENCE</scope>
</reference>
<sequence>MKTKNYLFMVLCLISTSLFSQIPTGYYDSAAGLSGAALKTKLSTIITNGHVDKGYAGLWTAYKTTDIDKNYENDGSILDMYSENPSGTDPYKFIVTTDQCGTYSVEGDCYNREHVVPQSLFNQAAPMVSDLHHIRATDGKVNGMRSNYPFGKVGTATFTSRNGGKLGNSVSSGYTGTVFEPIDEFKGDIARMIFYFVTRYESKLSGFSTGNMLGTSTYPGLQTWERDVLLAWHNLDPVSQAEINRNNASYTFQGNRNPFIDKPEYVALIWGGTSTDTTAPTVPTNLTASSITTTSATVSWTASTDNIGVTGYKVFRNGTQVGTSTSTSYNLTGLTAGTTYSITAQAYDAAGNSSASSTALSLTTTNNTSDTTAPSVPSGLTSSSITQTSATVSWTASTDNVGVTGYKIFRNGTQVGTSTSTSYGLTGLTAGTTYSITVQAYDAAANSSASSTALSLTTTAAATFTELYFSEYLEGSSNNKAIEISNRTGSSIALSAYYIKKQVNGSTTWTAVATLSGTLANNTTYVVAHSSYALTCGGTINLKTTNLDFNGNDTVGLFKNNVLIDIIGTSGSSANFALDVTLRRNVSKPRTTYLASEWTSYSVDTCTNIGTVNPTGTARMMPNQNLNSEISIYPNPVQNKEVFFKGNIQGVENVKVYDMNGKLVYEAVKPFAKTNKLTLKNLPKGNYIITYDNQSQKLIIE</sequence>
<dbReference type="InterPro" id="IPR036116">
    <property type="entry name" value="FN3_sf"/>
</dbReference>
<dbReference type="InterPro" id="IPR007346">
    <property type="entry name" value="Endonuclease-I"/>
</dbReference>